<dbReference type="NCBIfam" id="TIGR01484">
    <property type="entry name" value="HAD-SF-IIB"/>
    <property type="match status" value="1"/>
</dbReference>
<dbReference type="Gene3D" id="3.30.1240.10">
    <property type="match status" value="1"/>
</dbReference>
<sequence length="281" mass="29600">MTAEAKSRTIHAIFLDVDGTYADFGVVPEAHSQAVQAARANGHKVFLCTGRPVSMLPEHILDAGFDGLIASAGAYVKVADEVLVDRRFPADLAARTLAVLDAYDSVYVLEAQESLHVRPEAEQRLRAMVESHFEQSGNDPAKGSSAILGSLSPWLVSSPLFAKVTVFDSQVPMASIVAEVGELLDVVANSIADEGLNAGELFQRGISKADGVAAAIAHLGIAQENSIAFGDGQNDLEMVAYAGIGVAIEGSHPELLRLADRTALPPHRHGIAVAFAELGLI</sequence>
<dbReference type="PANTHER" id="PTHR10000:SF25">
    <property type="entry name" value="PHOSPHATASE YKRA-RELATED"/>
    <property type="match status" value="1"/>
</dbReference>
<dbReference type="SUPFAM" id="SSF56784">
    <property type="entry name" value="HAD-like"/>
    <property type="match status" value="1"/>
</dbReference>
<keyword evidence="2" id="KW-1185">Reference proteome</keyword>
<proteinExistence type="predicted"/>
<dbReference type="Proteomes" id="UP000247980">
    <property type="component" value="Unassembled WGS sequence"/>
</dbReference>
<dbReference type="EMBL" id="QJVC01000003">
    <property type="protein sequence ID" value="PYI39368.1"/>
    <property type="molecule type" value="Genomic_DNA"/>
</dbReference>
<accession>A0A2V5IS34</accession>
<dbReference type="InterPro" id="IPR036412">
    <property type="entry name" value="HAD-like_sf"/>
</dbReference>
<dbReference type="InterPro" id="IPR006379">
    <property type="entry name" value="HAD-SF_hydro_IIB"/>
</dbReference>
<dbReference type="Pfam" id="PF08282">
    <property type="entry name" value="Hydrolase_3"/>
    <property type="match status" value="1"/>
</dbReference>
<dbReference type="GO" id="GO:0005829">
    <property type="term" value="C:cytosol"/>
    <property type="evidence" value="ECO:0007669"/>
    <property type="project" value="TreeGrafter"/>
</dbReference>
<reference evidence="1 2" key="1">
    <citation type="submission" date="2018-05" db="EMBL/GenBank/DDBJ databases">
        <title>Genetic diversity of glacier-inhabiting Cryobacterium bacteria in China and description of Cryobacterium mengkeensis sp. nov. and Arthrobacter glacialis sp. nov.</title>
        <authorList>
            <person name="Liu Q."/>
            <person name="Xin Y.-H."/>
        </authorList>
    </citation>
    <scope>NUCLEOTIDE SEQUENCE [LARGE SCALE GENOMIC DNA]</scope>
    <source>
        <strain evidence="1 2">B7</strain>
    </source>
</reference>
<dbReference type="InterPro" id="IPR023214">
    <property type="entry name" value="HAD_sf"/>
</dbReference>
<dbReference type="GO" id="GO:0016791">
    <property type="term" value="F:phosphatase activity"/>
    <property type="evidence" value="ECO:0007669"/>
    <property type="project" value="TreeGrafter"/>
</dbReference>
<dbReference type="Gene3D" id="3.40.50.1000">
    <property type="entry name" value="HAD superfamily/HAD-like"/>
    <property type="match status" value="1"/>
</dbReference>
<dbReference type="GO" id="GO:0000287">
    <property type="term" value="F:magnesium ion binding"/>
    <property type="evidence" value="ECO:0007669"/>
    <property type="project" value="TreeGrafter"/>
</dbReference>
<evidence type="ECO:0000313" key="1">
    <source>
        <dbReference type="EMBL" id="PYI39368.1"/>
    </source>
</evidence>
<gene>
    <name evidence="1" type="ORF">CVS30_05250</name>
</gene>
<dbReference type="RefSeq" id="WP_110484272.1">
    <property type="nucleotide sequence ID" value="NZ_QJVC01000003.1"/>
</dbReference>
<dbReference type="OrthoDB" id="3180855at2"/>
<dbReference type="PANTHER" id="PTHR10000">
    <property type="entry name" value="PHOSPHOSERINE PHOSPHATASE"/>
    <property type="match status" value="1"/>
</dbReference>
<evidence type="ECO:0000313" key="2">
    <source>
        <dbReference type="Proteomes" id="UP000247980"/>
    </source>
</evidence>
<comment type="caution">
    <text evidence="1">The sequence shown here is derived from an EMBL/GenBank/DDBJ whole genome shotgun (WGS) entry which is preliminary data.</text>
</comment>
<protein>
    <submittedName>
        <fullName evidence="1">Haloacid dehalogenase</fullName>
    </submittedName>
</protein>
<organism evidence="1 2">
    <name type="scientific">Arthrobacter psychrolactophilus</name>
    <dbReference type="NCBI Taxonomy" id="92442"/>
    <lineage>
        <taxon>Bacteria</taxon>
        <taxon>Bacillati</taxon>
        <taxon>Actinomycetota</taxon>
        <taxon>Actinomycetes</taxon>
        <taxon>Micrococcales</taxon>
        <taxon>Micrococcaceae</taxon>
        <taxon>Arthrobacter</taxon>
    </lineage>
</organism>
<name>A0A2V5IS34_9MICC</name>
<dbReference type="AlphaFoldDB" id="A0A2V5IS34"/>